<protein>
    <submittedName>
        <fullName evidence="1">Uncharacterized protein</fullName>
    </submittedName>
</protein>
<accession>A0A401H0B2</accession>
<sequence length="96" mass="11212">MGDPHPLLVHHQNQFLFDLAPLVRTYLQVNPHYRNPPSHTHRLLRVAVIPIVMDVRMNKDHELAEGCATDVEVIIMSGTVPDDDEDYKYFLWDKKH</sequence>
<evidence type="ECO:0000313" key="1">
    <source>
        <dbReference type="EMBL" id="GBE87842.1"/>
    </source>
</evidence>
<comment type="caution">
    <text evidence="1">The sequence shown here is derived from an EMBL/GenBank/DDBJ whole genome shotgun (WGS) entry which is preliminary data.</text>
</comment>
<keyword evidence="2" id="KW-1185">Reference proteome</keyword>
<proteinExistence type="predicted"/>
<dbReference type="AlphaFoldDB" id="A0A401H0B2"/>
<organism evidence="1 2">
    <name type="scientific">Sparassis crispa</name>
    <dbReference type="NCBI Taxonomy" id="139825"/>
    <lineage>
        <taxon>Eukaryota</taxon>
        <taxon>Fungi</taxon>
        <taxon>Dikarya</taxon>
        <taxon>Basidiomycota</taxon>
        <taxon>Agaricomycotina</taxon>
        <taxon>Agaricomycetes</taxon>
        <taxon>Polyporales</taxon>
        <taxon>Sparassidaceae</taxon>
        <taxon>Sparassis</taxon>
    </lineage>
</organism>
<dbReference type="InParanoid" id="A0A401H0B2"/>
<dbReference type="GeneID" id="38784759"/>
<reference evidence="1 2" key="1">
    <citation type="journal article" date="2018" name="Sci. Rep.">
        <title>Genome sequence of the cauliflower mushroom Sparassis crispa (Hanabiratake) and its association with beneficial usage.</title>
        <authorList>
            <person name="Kiyama R."/>
            <person name="Furutani Y."/>
            <person name="Kawaguchi K."/>
            <person name="Nakanishi T."/>
        </authorList>
    </citation>
    <scope>NUCLEOTIDE SEQUENCE [LARGE SCALE GENOMIC DNA]</scope>
</reference>
<dbReference type="EMBL" id="BFAD01000012">
    <property type="protein sequence ID" value="GBE87842.1"/>
    <property type="molecule type" value="Genomic_DNA"/>
</dbReference>
<dbReference type="RefSeq" id="XP_027618755.1">
    <property type="nucleotide sequence ID" value="XM_027762954.1"/>
</dbReference>
<dbReference type="Proteomes" id="UP000287166">
    <property type="component" value="Unassembled WGS sequence"/>
</dbReference>
<gene>
    <name evidence="1" type="ORF">SCP_1200670</name>
</gene>
<name>A0A401H0B2_9APHY</name>
<evidence type="ECO:0000313" key="2">
    <source>
        <dbReference type="Proteomes" id="UP000287166"/>
    </source>
</evidence>